<name>A0A8C9BDU9_PHOSS</name>
<dbReference type="PANTHER" id="PTHR31844">
    <property type="entry name" value="MYELIN-ASSOCIATED NEURITE-OUTGROWTH INHIBITOR-RELATED"/>
    <property type="match status" value="1"/>
</dbReference>
<proteinExistence type="inferred from homology"/>
<organism evidence="2 3">
    <name type="scientific">Phocoena sinus</name>
    <name type="common">Vaquita</name>
    <dbReference type="NCBI Taxonomy" id="42100"/>
    <lineage>
        <taxon>Eukaryota</taxon>
        <taxon>Metazoa</taxon>
        <taxon>Chordata</taxon>
        <taxon>Craniata</taxon>
        <taxon>Vertebrata</taxon>
        <taxon>Euteleostomi</taxon>
        <taxon>Mammalia</taxon>
        <taxon>Eutheria</taxon>
        <taxon>Laurasiatheria</taxon>
        <taxon>Artiodactyla</taxon>
        <taxon>Whippomorpha</taxon>
        <taxon>Cetacea</taxon>
        <taxon>Odontoceti</taxon>
        <taxon>Phocoenidae</taxon>
        <taxon>Phocoena</taxon>
    </lineage>
</organism>
<accession>A0A8C9BDU9</accession>
<protein>
    <submittedName>
        <fullName evidence="2">Uncharacterized protein</fullName>
    </submittedName>
</protein>
<evidence type="ECO:0000313" key="3">
    <source>
        <dbReference type="Proteomes" id="UP000694554"/>
    </source>
</evidence>
<dbReference type="Ensembl" id="ENSPSNT00000009684.1">
    <property type="protein sequence ID" value="ENSPSNP00000008555.1"/>
    <property type="gene ID" value="ENSPSNG00000006319.1"/>
</dbReference>
<dbReference type="GeneTree" id="ENSGT00390000005140"/>
<evidence type="ECO:0000256" key="1">
    <source>
        <dbReference type="ARBA" id="ARBA00005357"/>
    </source>
</evidence>
<dbReference type="AlphaFoldDB" id="A0A8C9BDU9"/>
<comment type="similarity">
    <text evidence="1">Belongs to the FAM168 family.</text>
</comment>
<keyword evidence="3" id="KW-1185">Reference proteome</keyword>
<reference evidence="2" key="2">
    <citation type="submission" date="2025-08" db="UniProtKB">
        <authorList>
            <consortium name="Ensembl"/>
        </authorList>
    </citation>
    <scope>IDENTIFICATION</scope>
</reference>
<dbReference type="Proteomes" id="UP000694554">
    <property type="component" value="Chromosome 14"/>
</dbReference>
<dbReference type="Pfam" id="PF14944">
    <property type="entry name" value="TCRP1"/>
    <property type="match status" value="1"/>
</dbReference>
<reference evidence="2" key="1">
    <citation type="submission" date="2019-08" db="EMBL/GenBank/DDBJ databases">
        <title>Phocoena sinus (Vaquita) genome, mPhoSin1, primary haplotype.</title>
        <authorList>
            <person name="Morin P."/>
            <person name="Mountcastle J."/>
            <person name="Fungtammasan C."/>
            <person name="Rhie A."/>
            <person name="Rojas-Bracho L."/>
            <person name="Smith C.R."/>
            <person name="Taylor B.L."/>
            <person name="Gulland F.M.D."/>
            <person name="Musser W."/>
            <person name="Houck M."/>
            <person name="Haase B."/>
            <person name="Paez S."/>
            <person name="Howe K."/>
            <person name="Torrance J."/>
            <person name="Formenti G."/>
            <person name="Phillippy A."/>
            <person name="Ryder O."/>
            <person name="Jarvis E.D."/>
            <person name="Fedrigo O."/>
        </authorList>
    </citation>
    <scope>NUCLEOTIDE SEQUENCE [LARGE SCALE GENOMIC DNA]</scope>
</reference>
<evidence type="ECO:0000313" key="2">
    <source>
        <dbReference type="Ensembl" id="ENSPSNP00000008555.1"/>
    </source>
</evidence>
<sequence length="96" mass="10454">MNPVYSPGSSAVPYANAKEIGYPAGFPMGYPASPAYSPNTYSGANPTFQTGYTPGTPYKEWKRILQLVSSMHSCNVCSLKVISVKVNFFIEHLKSL</sequence>
<dbReference type="InterPro" id="IPR029247">
    <property type="entry name" value="FAM168A/MANI"/>
</dbReference>
<reference evidence="2" key="3">
    <citation type="submission" date="2025-09" db="UniProtKB">
        <authorList>
            <consortium name="Ensembl"/>
        </authorList>
    </citation>
    <scope>IDENTIFICATION</scope>
</reference>